<protein>
    <submittedName>
        <fullName evidence="1">Uncharacterized protein</fullName>
    </submittedName>
</protein>
<dbReference type="InParanoid" id="A0A2J6TUF0"/>
<name>A0A2J6TUF0_9HELO</name>
<gene>
    <name evidence="1" type="ORF">K444DRAFT_624129</name>
</gene>
<dbReference type="GeneID" id="36590434"/>
<reference evidence="1 2" key="1">
    <citation type="submission" date="2016-04" db="EMBL/GenBank/DDBJ databases">
        <title>A degradative enzymes factory behind the ericoid mycorrhizal symbiosis.</title>
        <authorList>
            <consortium name="DOE Joint Genome Institute"/>
            <person name="Martino E."/>
            <person name="Morin E."/>
            <person name="Grelet G."/>
            <person name="Kuo A."/>
            <person name="Kohler A."/>
            <person name="Daghino S."/>
            <person name="Barry K."/>
            <person name="Choi C."/>
            <person name="Cichocki N."/>
            <person name="Clum A."/>
            <person name="Copeland A."/>
            <person name="Hainaut M."/>
            <person name="Haridas S."/>
            <person name="Labutti K."/>
            <person name="Lindquist E."/>
            <person name="Lipzen A."/>
            <person name="Khouja H.-R."/>
            <person name="Murat C."/>
            <person name="Ohm R."/>
            <person name="Olson A."/>
            <person name="Spatafora J."/>
            <person name="Veneault-Fourrey C."/>
            <person name="Henrissat B."/>
            <person name="Grigoriev I."/>
            <person name="Martin F."/>
            <person name="Perotto S."/>
        </authorList>
    </citation>
    <scope>NUCLEOTIDE SEQUENCE [LARGE SCALE GENOMIC DNA]</scope>
    <source>
        <strain evidence="1 2">E</strain>
    </source>
</reference>
<sequence length="295" mass="34111">MPRGAHNTEGALLVCESVFIGLFDTRPGEALSNCPLFTYYKGGNLQWPLHDGGWVKEENWLKREGQALQALQDYWVASKDPPPRSWREFWIPSIGIEDEDMRMDRCKGRRSSLKRRATCGTEERHAVGFPAATEDQIEARRAKERQYRATWTPGFKALIRKRKPKATEEQKAKERAQRNVYLRKKNAAKGNQQRERKRLKFRLRYQRDKDKGRTQRQARQLAVKKYASRLCMAWPGGKRQSLGPLLIDATREDFQKGCLGLFETVCKHWSKEASDPSDLTYGLLGIAGEEENPDR</sequence>
<evidence type="ECO:0000313" key="1">
    <source>
        <dbReference type="EMBL" id="PMD66640.1"/>
    </source>
</evidence>
<dbReference type="AlphaFoldDB" id="A0A2J6TUF0"/>
<proteinExistence type="predicted"/>
<dbReference type="RefSeq" id="XP_024743544.1">
    <property type="nucleotide sequence ID" value="XM_024882357.1"/>
</dbReference>
<accession>A0A2J6TUF0</accession>
<dbReference type="Proteomes" id="UP000235371">
    <property type="component" value="Unassembled WGS sequence"/>
</dbReference>
<evidence type="ECO:0000313" key="2">
    <source>
        <dbReference type="Proteomes" id="UP000235371"/>
    </source>
</evidence>
<dbReference type="OrthoDB" id="10503965at2759"/>
<keyword evidence="2" id="KW-1185">Reference proteome</keyword>
<organism evidence="1 2">
    <name type="scientific">Hyaloscypha bicolor E</name>
    <dbReference type="NCBI Taxonomy" id="1095630"/>
    <lineage>
        <taxon>Eukaryota</taxon>
        <taxon>Fungi</taxon>
        <taxon>Dikarya</taxon>
        <taxon>Ascomycota</taxon>
        <taxon>Pezizomycotina</taxon>
        <taxon>Leotiomycetes</taxon>
        <taxon>Helotiales</taxon>
        <taxon>Hyaloscyphaceae</taxon>
        <taxon>Hyaloscypha</taxon>
        <taxon>Hyaloscypha bicolor</taxon>
    </lineage>
</organism>
<dbReference type="EMBL" id="KZ613743">
    <property type="protein sequence ID" value="PMD66640.1"/>
    <property type="molecule type" value="Genomic_DNA"/>
</dbReference>